<feature type="binding site" description="axial binding residue" evidence="9">
    <location>
        <position position="501"/>
    </location>
    <ligand>
        <name>heme</name>
        <dbReference type="ChEBI" id="CHEBI:30413"/>
    </ligand>
    <ligandPart>
        <name>Fe</name>
        <dbReference type="ChEBI" id="CHEBI:18248"/>
    </ligandPart>
</feature>
<evidence type="ECO:0000256" key="6">
    <source>
        <dbReference type="ARBA" id="ARBA00023002"/>
    </source>
</evidence>
<comment type="similarity">
    <text evidence="3 10">Belongs to the cytochrome P450 family.</text>
</comment>
<dbReference type="Gene3D" id="1.10.630.10">
    <property type="entry name" value="Cytochrome P450"/>
    <property type="match status" value="1"/>
</dbReference>
<dbReference type="OrthoDB" id="2789670at2759"/>
<evidence type="ECO:0000256" key="2">
    <source>
        <dbReference type="ARBA" id="ARBA00005179"/>
    </source>
</evidence>
<dbReference type="InterPro" id="IPR036396">
    <property type="entry name" value="Cyt_P450_sf"/>
</dbReference>
<evidence type="ECO:0008006" key="14">
    <source>
        <dbReference type="Google" id="ProtNLM"/>
    </source>
</evidence>
<dbReference type="GO" id="GO:0020037">
    <property type="term" value="F:heme binding"/>
    <property type="evidence" value="ECO:0007669"/>
    <property type="project" value="InterPro"/>
</dbReference>
<dbReference type="PRINTS" id="PR00385">
    <property type="entry name" value="P450"/>
</dbReference>
<evidence type="ECO:0000256" key="1">
    <source>
        <dbReference type="ARBA" id="ARBA00001971"/>
    </source>
</evidence>
<dbReference type="STRING" id="945553.A0A0D2NJZ3"/>
<keyword evidence="7 9" id="KW-0408">Iron</keyword>
<dbReference type="GO" id="GO:0005506">
    <property type="term" value="F:iron ion binding"/>
    <property type="evidence" value="ECO:0007669"/>
    <property type="project" value="InterPro"/>
</dbReference>
<dbReference type="Proteomes" id="UP000054270">
    <property type="component" value="Unassembled WGS sequence"/>
</dbReference>
<evidence type="ECO:0000256" key="11">
    <source>
        <dbReference type="SAM" id="Phobius"/>
    </source>
</evidence>
<keyword evidence="6 10" id="KW-0560">Oxidoreductase</keyword>
<reference evidence="13" key="1">
    <citation type="submission" date="2014-04" db="EMBL/GenBank/DDBJ databases">
        <title>Evolutionary Origins and Diversification of the Mycorrhizal Mutualists.</title>
        <authorList>
            <consortium name="DOE Joint Genome Institute"/>
            <consortium name="Mycorrhizal Genomics Consortium"/>
            <person name="Kohler A."/>
            <person name="Kuo A."/>
            <person name="Nagy L.G."/>
            <person name="Floudas D."/>
            <person name="Copeland A."/>
            <person name="Barry K.W."/>
            <person name="Cichocki N."/>
            <person name="Veneault-Fourrey C."/>
            <person name="LaButti K."/>
            <person name="Lindquist E.A."/>
            <person name="Lipzen A."/>
            <person name="Lundell T."/>
            <person name="Morin E."/>
            <person name="Murat C."/>
            <person name="Riley R."/>
            <person name="Ohm R."/>
            <person name="Sun H."/>
            <person name="Tunlid A."/>
            <person name="Henrissat B."/>
            <person name="Grigoriev I.V."/>
            <person name="Hibbett D.S."/>
            <person name="Martin F."/>
        </authorList>
    </citation>
    <scope>NUCLEOTIDE SEQUENCE [LARGE SCALE GENOMIC DNA]</scope>
    <source>
        <strain evidence="13">FD-334 SS-4</strain>
    </source>
</reference>
<comment type="pathway">
    <text evidence="2">Secondary metabolite biosynthesis.</text>
</comment>
<sequence length="574" mass="63893">MPKSLRFDQNSEGQCLITTSSVFLLFLNSLAATGPKRNVVPMYKAWKRSCYLGLSLCPEFVPSNMLSTTVPIAALAVSLIVLYLVAHRRLHKPKRPPYPPGPAPSLIIGNLLDTPPTEAWLAYIKWGSMYGDVIHFTILGSHIVVLNSLDDIRELFEKRSNLYSDRPHMATIDLLGWGQSTAFLSYGGPLRKHRQFAQQAIIKHSSLSGFLPIVTKKVNTLLHSLLATPDDFMRHHKTFSASVVMAIVYGYDVAGVNDHFMAVADETMDIMTQAMLPGATMMNVLPVLRFIPPWFPGAVFQRLAVSGRKMAKEMQEVPFDMVQKQTADGTAAPSLVSNFIKESKSTQDYDLLKQACASLYGAGTDTTATALTTFFHAMIANPDVQAMAQREIENVVGNGRLPNFDDRPSLPYIGALLKELLRWRPVLPLCLPHSTRQNDVYKGYYIPKGTTILANIWAIYHDPRQYKDPHNFDPSRFLDENGELKDDNSEAHAFGFGRRFCPGKHLASNSLWLSIASILATFDIQAPNNAAGVRVLPPMDYADAMIPRPLPFSCSITPRASMSKVIKELQELRK</sequence>
<accession>A0A0D2NJZ3</accession>
<keyword evidence="11" id="KW-0812">Transmembrane</keyword>
<evidence type="ECO:0000256" key="9">
    <source>
        <dbReference type="PIRSR" id="PIRSR602401-1"/>
    </source>
</evidence>
<dbReference type="PANTHER" id="PTHR46300:SF7">
    <property type="entry name" value="P450, PUTATIVE (EUROFUNG)-RELATED"/>
    <property type="match status" value="1"/>
</dbReference>
<comment type="cofactor">
    <cofactor evidence="1 9">
        <name>heme</name>
        <dbReference type="ChEBI" id="CHEBI:30413"/>
    </cofactor>
</comment>
<evidence type="ECO:0000256" key="4">
    <source>
        <dbReference type="ARBA" id="ARBA00022617"/>
    </source>
</evidence>
<evidence type="ECO:0000256" key="8">
    <source>
        <dbReference type="ARBA" id="ARBA00023033"/>
    </source>
</evidence>
<dbReference type="GO" id="GO:0004497">
    <property type="term" value="F:monooxygenase activity"/>
    <property type="evidence" value="ECO:0007669"/>
    <property type="project" value="UniProtKB-KW"/>
</dbReference>
<organism evidence="12 13">
    <name type="scientific">Hypholoma sublateritium (strain FD-334 SS-4)</name>
    <dbReference type="NCBI Taxonomy" id="945553"/>
    <lineage>
        <taxon>Eukaryota</taxon>
        <taxon>Fungi</taxon>
        <taxon>Dikarya</taxon>
        <taxon>Basidiomycota</taxon>
        <taxon>Agaricomycotina</taxon>
        <taxon>Agaricomycetes</taxon>
        <taxon>Agaricomycetidae</taxon>
        <taxon>Agaricales</taxon>
        <taxon>Agaricineae</taxon>
        <taxon>Strophariaceae</taxon>
        <taxon>Hypholoma</taxon>
    </lineage>
</organism>
<dbReference type="Pfam" id="PF00067">
    <property type="entry name" value="p450"/>
    <property type="match status" value="1"/>
</dbReference>
<keyword evidence="11" id="KW-1133">Transmembrane helix</keyword>
<feature type="transmembrane region" description="Helical" evidence="11">
    <location>
        <begin position="65"/>
        <end position="86"/>
    </location>
</feature>
<dbReference type="PRINTS" id="PR00463">
    <property type="entry name" value="EP450I"/>
</dbReference>
<dbReference type="AlphaFoldDB" id="A0A0D2NJZ3"/>
<keyword evidence="13" id="KW-1185">Reference proteome</keyword>
<dbReference type="InterPro" id="IPR017972">
    <property type="entry name" value="Cyt_P450_CS"/>
</dbReference>
<evidence type="ECO:0000256" key="3">
    <source>
        <dbReference type="ARBA" id="ARBA00010617"/>
    </source>
</evidence>
<proteinExistence type="inferred from homology"/>
<dbReference type="InterPro" id="IPR050364">
    <property type="entry name" value="Cytochrome_P450_fung"/>
</dbReference>
<keyword evidence="5 9" id="KW-0479">Metal-binding</keyword>
<dbReference type="GO" id="GO:0016705">
    <property type="term" value="F:oxidoreductase activity, acting on paired donors, with incorporation or reduction of molecular oxygen"/>
    <property type="evidence" value="ECO:0007669"/>
    <property type="project" value="InterPro"/>
</dbReference>
<keyword evidence="11" id="KW-0472">Membrane</keyword>
<evidence type="ECO:0000313" key="12">
    <source>
        <dbReference type="EMBL" id="KJA16921.1"/>
    </source>
</evidence>
<dbReference type="CDD" id="cd11065">
    <property type="entry name" value="CYP64-like"/>
    <property type="match status" value="1"/>
</dbReference>
<keyword evidence="4 9" id="KW-0349">Heme</keyword>
<dbReference type="PROSITE" id="PS00086">
    <property type="entry name" value="CYTOCHROME_P450"/>
    <property type="match status" value="1"/>
</dbReference>
<dbReference type="SUPFAM" id="SSF48264">
    <property type="entry name" value="Cytochrome P450"/>
    <property type="match status" value="1"/>
</dbReference>
<evidence type="ECO:0000256" key="7">
    <source>
        <dbReference type="ARBA" id="ARBA00023004"/>
    </source>
</evidence>
<dbReference type="InterPro" id="IPR002401">
    <property type="entry name" value="Cyt_P450_E_grp-I"/>
</dbReference>
<name>A0A0D2NJZ3_HYPSF</name>
<keyword evidence="8 10" id="KW-0503">Monooxygenase</keyword>
<dbReference type="OMA" id="HHHEAGI"/>
<evidence type="ECO:0000313" key="13">
    <source>
        <dbReference type="Proteomes" id="UP000054270"/>
    </source>
</evidence>
<dbReference type="PANTHER" id="PTHR46300">
    <property type="entry name" value="P450, PUTATIVE (EUROFUNG)-RELATED-RELATED"/>
    <property type="match status" value="1"/>
</dbReference>
<evidence type="ECO:0000256" key="5">
    <source>
        <dbReference type="ARBA" id="ARBA00022723"/>
    </source>
</evidence>
<protein>
    <recommendedName>
        <fullName evidence="14">Cytochrome P450</fullName>
    </recommendedName>
</protein>
<dbReference type="EMBL" id="KN817612">
    <property type="protein sequence ID" value="KJA16921.1"/>
    <property type="molecule type" value="Genomic_DNA"/>
</dbReference>
<gene>
    <name evidence="12" type="ORF">HYPSUDRAFT_46828</name>
</gene>
<dbReference type="InterPro" id="IPR001128">
    <property type="entry name" value="Cyt_P450"/>
</dbReference>
<evidence type="ECO:0000256" key="10">
    <source>
        <dbReference type="RuleBase" id="RU000461"/>
    </source>
</evidence>